<dbReference type="PANTHER" id="PTHR24345">
    <property type="entry name" value="SERINE/THREONINE-PROTEIN KINASE PLK"/>
    <property type="match status" value="1"/>
</dbReference>
<evidence type="ECO:0000313" key="8">
    <source>
        <dbReference type="Proteomes" id="UP000664203"/>
    </source>
</evidence>
<dbReference type="SUPFAM" id="SSF49879">
    <property type="entry name" value="SMAD/FHA domain"/>
    <property type="match status" value="1"/>
</dbReference>
<evidence type="ECO:0000259" key="5">
    <source>
        <dbReference type="PROSITE" id="PS50006"/>
    </source>
</evidence>
<dbReference type="CDD" id="cd00180">
    <property type="entry name" value="PKc"/>
    <property type="match status" value="1"/>
</dbReference>
<dbReference type="PROSITE" id="PS00108">
    <property type="entry name" value="PROTEIN_KINASE_ST"/>
    <property type="match status" value="1"/>
</dbReference>
<dbReference type="SMART" id="SM00220">
    <property type="entry name" value="S_TKc"/>
    <property type="match status" value="1"/>
</dbReference>
<gene>
    <name evidence="7" type="ORF">ALECFALPRED_000448</name>
</gene>
<dbReference type="OrthoDB" id="4062651at2759"/>
<evidence type="ECO:0000256" key="4">
    <source>
        <dbReference type="PROSITE-ProRule" id="PRU10141"/>
    </source>
</evidence>
<proteinExistence type="inferred from homology"/>
<evidence type="ECO:0000259" key="6">
    <source>
        <dbReference type="PROSITE" id="PS50011"/>
    </source>
</evidence>
<dbReference type="CDD" id="cd00060">
    <property type="entry name" value="FHA"/>
    <property type="match status" value="1"/>
</dbReference>
<dbReference type="PROSITE" id="PS00107">
    <property type="entry name" value="PROTEIN_KINASE_ATP"/>
    <property type="match status" value="1"/>
</dbReference>
<dbReference type="Gene3D" id="2.60.200.20">
    <property type="match status" value="1"/>
</dbReference>
<dbReference type="InterPro" id="IPR017441">
    <property type="entry name" value="Protein_kinase_ATP_BS"/>
</dbReference>
<dbReference type="InterPro" id="IPR000253">
    <property type="entry name" value="FHA_dom"/>
</dbReference>
<dbReference type="EMBL" id="CAJPDR010000105">
    <property type="protein sequence ID" value="CAF9917987.1"/>
    <property type="molecule type" value="Genomic_DNA"/>
</dbReference>
<dbReference type="Pfam" id="PF00069">
    <property type="entry name" value="Pkinase"/>
    <property type="match status" value="1"/>
</dbReference>
<evidence type="ECO:0000256" key="2">
    <source>
        <dbReference type="ARBA" id="ARBA00022741"/>
    </source>
</evidence>
<organism evidence="7 8">
    <name type="scientific">Alectoria fallacina</name>
    <dbReference type="NCBI Taxonomy" id="1903189"/>
    <lineage>
        <taxon>Eukaryota</taxon>
        <taxon>Fungi</taxon>
        <taxon>Dikarya</taxon>
        <taxon>Ascomycota</taxon>
        <taxon>Pezizomycotina</taxon>
        <taxon>Lecanoromycetes</taxon>
        <taxon>OSLEUM clade</taxon>
        <taxon>Lecanoromycetidae</taxon>
        <taxon>Lecanorales</taxon>
        <taxon>Lecanorineae</taxon>
        <taxon>Parmeliaceae</taxon>
        <taxon>Alectoria</taxon>
    </lineage>
</organism>
<accession>A0A8H3F8I6</accession>
<dbReference type="GO" id="GO:0005524">
    <property type="term" value="F:ATP binding"/>
    <property type="evidence" value="ECO:0007669"/>
    <property type="project" value="UniProtKB-UniRule"/>
</dbReference>
<dbReference type="Gene3D" id="1.10.510.10">
    <property type="entry name" value="Transferase(Phosphotransferase) domain 1"/>
    <property type="match status" value="1"/>
</dbReference>
<dbReference type="Pfam" id="PF00498">
    <property type="entry name" value="FHA"/>
    <property type="match status" value="1"/>
</dbReference>
<dbReference type="GO" id="GO:0004672">
    <property type="term" value="F:protein kinase activity"/>
    <property type="evidence" value="ECO:0007669"/>
    <property type="project" value="InterPro"/>
</dbReference>
<feature type="binding site" evidence="4">
    <location>
        <position position="231"/>
    </location>
    <ligand>
        <name>ATP</name>
        <dbReference type="ChEBI" id="CHEBI:30616"/>
    </ligand>
</feature>
<evidence type="ECO:0000256" key="1">
    <source>
        <dbReference type="ARBA" id="ARBA00005575"/>
    </source>
</evidence>
<sequence length="804" mass="89933">MGGEKNGGTVPAPERAPESIVAFYITQESGLPSKIQGLGQTVVAINVRDPSGSPMQKPALKVTFPPKQSVDEPVGLVAFGSDHRCHFVLPANDASEVHCKVWAQLNSGPDVWIIEDSSTHGTQVTDEENLHSGKTKIIHGRRQASKGLQTITIHCSKFYFRPPISNVELRERKDWFRCNPPIPVTKAMLDRQVCNNGYDLCRMDLGPVGEGGNAKVYRYMEKNTALFIAIKEEQTKSKEHKAMIMKEINFMKSLHHPFLVDILFDDSDNKSLPMVLTAMPLYRGHLGSILPLPNMLTTERVMLQIAEGLRFMHSNLVLHRDLKPANILVVSPGNVKIADYGWATSLKDTDSLYGVCGTTAYCAPEAFKPSEIHTPAIDVYSLGAVFYTLLDLDKVERGWVMREFRGEEAIFNTTFENASVNPPHRFTGLIQSMLAPNPEGRCSVGECIEIVKAQKYDWTKRTPLIPVAMPTHLAAGQLGAQRVSNATRLQQTAFDQVRATDNIPKLNPFARVKRPQARQHPLQPPVKHDYKNWQPVVQRKEPAAPTPQVVPTQKPCKPALVRGVNFNAGLPSYEEATRQNPFAVKASKGEKDKMSSHAQVNINDKFLGYRTKEPPVQPLPLAAIYETPKQRSLRVETLPAVKILPQASIRGQQPRHSRQNARRSRGHAINIHRAQDAAVHKRREQPERQAARNRQVADLKKGVCDVAKGYCVFYRALFGLAFEGLAVGGERIYRMFNDNAGARKALEHVVPSMNADAQLMASVQMASRNATLSNRLLTGSRQRSFRVYTDEEMMDRQLMRVRRR</sequence>
<reference evidence="7" key="1">
    <citation type="submission" date="2021-03" db="EMBL/GenBank/DDBJ databases">
        <authorList>
            <person name="Tagirdzhanova G."/>
        </authorList>
    </citation>
    <scope>NUCLEOTIDE SEQUENCE</scope>
</reference>
<dbReference type="InterPro" id="IPR000719">
    <property type="entry name" value="Prot_kinase_dom"/>
</dbReference>
<evidence type="ECO:0000256" key="3">
    <source>
        <dbReference type="ARBA" id="ARBA00022840"/>
    </source>
</evidence>
<protein>
    <submittedName>
        <fullName evidence="7">Uncharacterized protein</fullName>
    </submittedName>
</protein>
<dbReference type="InterPro" id="IPR008984">
    <property type="entry name" value="SMAD_FHA_dom_sf"/>
</dbReference>
<dbReference type="InterPro" id="IPR008271">
    <property type="entry name" value="Ser/Thr_kinase_AS"/>
</dbReference>
<name>A0A8H3F8I6_9LECA</name>
<dbReference type="Proteomes" id="UP000664203">
    <property type="component" value="Unassembled WGS sequence"/>
</dbReference>
<dbReference type="GO" id="GO:0005634">
    <property type="term" value="C:nucleus"/>
    <property type="evidence" value="ECO:0007669"/>
    <property type="project" value="TreeGrafter"/>
</dbReference>
<comment type="similarity">
    <text evidence="1">Belongs to the protein kinase superfamily. CAMK Ser/Thr protein kinase family. CHEK2 subfamily.</text>
</comment>
<keyword evidence="8" id="KW-1185">Reference proteome</keyword>
<feature type="domain" description="FHA" evidence="5">
    <location>
        <begin position="77"/>
        <end position="129"/>
    </location>
</feature>
<feature type="domain" description="Protein kinase" evidence="6">
    <location>
        <begin position="202"/>
        <end position="459"/>
    </location>
</feature>
<comment type="caution">
    <text evidence="7">The sequence shown here is derived from an EMBL/GenBank/DDBJ whole genome shotgun (WGS) entry which is preliminary data.</text>
</comment>
<dbReference type="PROSITE" id="PS50006">
    <property type="entry name" value="FHA_DOMAIN"/>
    <property type="match status" value="1"/>
</dbReference>
<dbReference type="AlphaFoldDB" id="A0A8H3F8I6"/>
<dbReference type="InterPro" id="IPR011009">
    <property type="entry name" value="Kinase-like_dom_sf"/>
</dbReference>
<evidence type="ECO:0000313" key="7">
    <source>
        <dbReference type="EMBL" id="CAF9917987.1"/>
    </source>
</evidence>
<dbReference type="SMART" id="SM00240">
    <property type="entry name" value="FHA"/>
    <property type="match status" value="1"/>
</dbReference>
<keyword evidence="2 4" id="KW-0547">Nucleotide-binding</keyword>
<keyword evidence="3 4" id="KW-0067">ATP-binding</keyword>
<dbReference type="SUPFAM" id="SSF56112">
    <property type="entry name" value="Protein kinase-like (PK-like)"/>
    <property type="match status" value="1"/>
</dbReference>
<dbReference type="PROSITE" id="PS50011">
    <property type="entry name" value="PROTEIN_KINASE_DOM"/>
    <property type="match status" value="1"/>
</dbReference>